<reference evidence="2 3" key="1">
    <citation type="submission" date="2024-06" db="EMBL/GenBank/DDBJ databases">
        <title>The Natural Products Discovery Center: Release of the First 8490 Sequenced Strains for Exploring Actinobacteria Biosynthetic Diversity.</title>
        <authorList>
            <person name="Kalkreuter E."/>
            <person name="Kautsar S.A."/>
            <person name="Yang D."/>
            <person name="Bader C.D."/>
            <person name="Teijaro C.N."/>
            <person name="Fluegel L."/>
            <person name="Davis C.M."/>
            <person name="Simpson J.R."/>
            <person name="Lauterbach L."/>
            <person name="Steele A.D."/>
            <person name="Gui C."/>
            <person name="Meng S."/>
            <person name="Li G."/>
            <person name="Viehrig K."/>
            <person name="Ye F."/>
            <person name="Su P."/>
            <person name="Kiefer A.F."/>
            <person name="Nichols A."/>
            <person name="Cepeda A.J."/>
            <person name="Yan W."/>
            <person name="Fan B."/>
            <person name="Jiang Y."/>
            <person name="Adhikari A."/>
            <person name="Zheng C.-J."/>
            <person name="Schuster L."/>
            <person name="Cowan T.M."/>
            <person name="Smanski M.J."/>
            <person name="Chevrette M.G."/>
            <person name="De Carvalho L.P.S."/>
            <person name="Shen B."/>
        </authorList>
    </citation>
    <scope>NUCLEOTIDE SEQUENCE [LARGE SCALE GENOMIC DNA]</scope>
    <source>
        <strain evidence="2 3">NPDC038104</strain>
    </source>
</reference>
<feature type="domain" description="Aminoglycoside phosphotransferase" evidence="1">
    <location>
        <begin position="4"/>
        <end position="109"/>
    </location>
</feature>
<evidence type="ECO:0000313" key="2">
    <source>
        <dbReference type="EMBL" id="MEU3552871.1"/>
    </source>
</evidence>
<dbReference type="InterPro" id="IPR002575">
    <property type="entry name" value="Aminoglycoside_PTrfase"/>
</dbReference>
<keyword evidence="3" id="KW-1185">Reference proteome</keyword>
<dbReference type="Proteomes" id="UP001550850">
    <property type="component" value="Unassembled WGS sequence"/>
</dbReference>
<name>A0ABV2YAW4_9ACTN</name>
<sequence>MVLIGVGRTADVYVLDERWVLRRYRDAAAGDAEAESDLMTHLHACGYPVPLVRPRDEGTARTDLVLERLDGPTMAGALVAGLITPQEAGTLLALLLTRLHRVPPRTAEDPATRILHLDLHPENVILTSAGPRVIDWADAVEGRPGLDWAMTSLILAQYAAAAGRGTGALAHEVLAALLSDPEAGHLTPSSLAQALRRRAANPTMTQREIAVLDQAGAAVREVTGLRAA</sequence>
<protein>
    <submittedName>
        <fullName evidence="2">Phosphotransferase</fullName>
    </submittedName>
</protein>
<comment type="caution">
    <text evidence="2">The sequence shown here is derived from an EMBL/GenBank/DDBJ whole genome shotgun (WGS) entry which is preliminary data.</text>
</comment>
<dbReference type="RefSeq" id="WP_108953647.1">
    <property type="nucleotide sequence ID" value="NZ_BEVZ01000003.1"/>
</dbReference>
<accession>A0ABV2YAW4</accession>
<gene>
    <name evidence="2" type="ORF">AB0E65_01325</name>
</gene>
<proteinExistence type="predicted"/>
<dbReference type="Gene3D" id="3.90.1200.10">
    <property type="match status" value="1"/>
</dbReference>
<evidence type="ECO:0000313" key="3">
    <source>
        <dbReference type="Proteomes" id="UP001550850"/>
    </source>
</evidence>
<organism evidence="2 3">
    <name type="scientific">Streptomyces fragilis</name>
    <dbReference type="NCBI Taxonomy" id="67301"/>
    <lineage>
        <taxon>Bacteria</taxon>
        <taxon>Bacillati</taxon>
        <taxon>Actinomycetota</taxon>
        <taxon>Actinomycetes</taxon>
        <taxon>Kitasatosporales</taxon>
        <taxon>Streptomycetaceae</taxon>
        <taxon>Streptomyces</taxon>
    </lineage>
</organism>
<evidence type="ECO:0000259" key="1">
    <source>
        <dbReference type="Pfam" id="PF01636"/>
    </source>
</evidence>
<dbReference type="Pfam" id="PF01636">
    <property type="entry name" value="APH"/>
    <property type="match status" value="1"/>
</dbReference>
<dbReference type="InterPro" id="IPR011009">
    <property type="entry name" value="Kinase-like_dom_sf"/>
</dbReference>
<dbReference type="SUPFAM" id="SSF56112">
    <property type="entry name" value="Protein kinase-like (PK-like)"/>
    <property type="match status" value="1"/>
</dbReference>
<dbReference type="EMBL" id="JBEZUR010000001">
    <property type="protein sequence ID" value="MEU3552871.1"/>
    <property type="molecule type" value="Genomic_DNA"/>
</dbReference>